<dbReference type="GeneID" id="116417834"/>
<dbReference type="EnsemblMetazoa" id="XM_031932962">
    <property type="protein sequence ID" value="XP_031788822"/>
    <property type="gene ID" value="LOC116417834"/>
</dbReference>
<organism evidence="1 2">
    <name type="scientific">Nasonia vitripennis</name>
    <name type="common">Parasitic wasp</name>
    <dbReference type="NCBI Taxonomy" id="7425"/>
    <lineage>
        <taxon>Eukaryota</taxon>
        <taxon>Metazoa</taxon>
        <taxon>Ecdysozoa</taxon>
        <taxon>Arthropoda</taxon>
        <taxon>Hexapoda</taxon>
        <taxon>Insecta</taxon>
        <taxon>Pterygota</taxon>
        <taxon>Neoptera</taxon>
        <taxon>Endopterygota</taxon>
        <taxon>Hymenoptera</taxon>
        <taxon>Apocrita</taxon>
        <taxon>Proctotrupomorpha</taxon>
        <taxon>Chalcidoidea</taxon>
        <taxon>Pteromalidae</taxon>
        <taxon>Pteromalinae</taxon>
        <taxon>Nasonia</taxon>
    </lineage>
</organism>
<keyword evidence="2" id="KW-1185">Reference proteome</keyword>
<protein>
    <submittedName>
        <fullName evidence="1">Uncharacterized protein</fullName>
    </submittedName>
</protein>
<dbReference type="KEGG" id="nvi:116417834"/>
<accession>A0A7M7QKJ2</accession>
<evidence type="ECO:0000313" key="1">
    <source>
        <dbReference type="EnsemblMetazoa" id="XP_031788822"/>
    </source>
</evidence>
<dbReference type="InParanoid" id="A0A7M7QKJ2"/>
<evidence type="ECO:0000313" key="2">
    <source>
        <dbReference type="Proteomes" id="UP000002358"/>
    </source>
</evidence>
<dbReference type="RefSeq" id="XP_031788822.1">
    <property type="nucleotide sequence ID" value="XM_031932962.1"/>
</dbReference>
<name>A0A7M7QKJ2_NASVI</name>
<sequence length="111" mass="13369">MINICYSFTDVFVKWLRTKYTEIIMAGNKKWKKDIKASEAEEIKRFRTYVTKKISYLIRSPPEKSLVKKKLTLIRKMMKNVTTLATINKKLLRPKKTKKWLKNKIMKAKWK</sequence>
<dbReference type="Proteomes" id="UP000002358">
    <property type="component" value="Unassembled WGS sequence"/>
</dbReference>
<proteinExistence type="predicted"/>
<dbReference type="AlphaFoldDB" id="A0A7M7QKJ2"/>
<reference evidence="1" key="1">
    <citation type="submission" date="2021-01" db="UniProtKB">
        <authorList>
            <consortium name="EnsemblMetazoa"/>
        </authorList>
    </citation>
    <scope>IDENTIFICATION</scope>
</reference>